<evidence type="ECO:0000313" key="3">
    <source>
        <dbReference type="EMBL" id="KUK88743.1"/>
    </source>
</evidence>
<dbReference type="InterPro" id="IPR020471">
    <property type="entry name" value="AKR"/>
</dbReference>
<dbReference type="SUPFAM" id="SSF51430">
    <property type="entry name" value="NAD(P)-linked oxidoreductase"/>
    <property type="match status" value="1"/>
</dbReference>
<proteinExistence type="predicted"/>
<evidence type="ECO:0000256" key="1">
    <source>
        <dbReference type="ARBA" id="ARBA00023002"/>
    </source>
</evidence>
<keyword evidence="1" id="KW-0560">Oxidoreductase</keyword>
<dbReference type="GO" id="GO:0016491">
    <property type="term" value="F:oxidoreductase activity"/>
    <property type="evidence" value="ECO:0007669"/>
    <property type="project" value="UniProtKB-KW"/>
</dbReference>
<dbReference type="PANTHER" id="PTHR43364">
    <property type="entry name" value="NADH-SPECIFIC METHYLGLYOXAL REDUCTASE-RELATED"/>
    <property type="match status" value="1"/>
</dbReference>
<dbReference type="AlphaFoldDB" id="A0A101I4R2"/>
<evidence type="ECO:0000313" key="4">
    <source>
        <dbReference type="Proteomes" id="UP000055014"/>
    </source>
</evidence>
<dbReference type="PROSITE" id="PS00062">
    <property type="entry name" value="ALDOKETO_REDUCTASE_2"/>
    <property type="match status" value="1"/>
</dbReference>
<dbReference type="PATRIC" id="fig|1236046.5.peg.1068"/>
<dbReference type="InterPro" id="IPR036812">
    <property type="entry name" value="NAD(P)_OxRdtase_dom_sf"/>
</dbReference>
<dbReference type="CDD" id="cd19084">
    <property type="entry name" value="AKR_AKR11B1-like"/>
    <property type="match status" value="1"/>
</dbReference>
<dbReference type="PANTHER" id="PTHR43364:SF4">
    <property type="entry name" value="NAD(P)-LINKED OXIDOREDUCTASE SUPERFAMILY PROTEIN"/>
    <property type="match status" value="1"/>
</dbReference>
<reference evidence="4" key="1">
    <citation type="journal article" date="2015" name="MBio">
        <title>Genome-Resolved Metagenomic Analysis Reveals Roles for Candidate Phyla and Other Microbial Community Members in Biogeochemical Transformations in Oil Reservoirs.</title>
        <authorList>
            <person name="Hu P."/>
            <person name="Tom L."/>
            <person name="Singh A."/>
            <person name="Thomas B.C."/>
            <person name="Baker B.J."/>
            <person name="Piceno Y.M."/>
            <person name="Andersen G.L."/>
            <person name="Banfield J.F."/>
        </authorList>
    </citation>
    <scope>NUCLEOTIDE SEQUENCE [LARGE SCALE GENOMIC DNA]</scope>
</reference>
<dbReference type="Pfam" id="PF00248">
    <property type="entry name" value="Aldo_ket_red"/>
    <property type="match status" value="1"/>
</dbReference>
<feature type="domain" description="NADP-dependent oxidoreductase" evidence="2">
    <location>
        <begin position="16"/>
        <end position="320"/>
    </location>
</feature>
<comment type="caution">
    <text evidence="3">The sequence shown here is derived from an EMBL/GenBank/DDBJ whole genome shotgun (WGS) entry which is preliminary data.</text>
</comment>
<dbReference type="InterPro" id="IPR023210">
    <property type="entry name" value="NADP_OxRdtase_dom"/>
</dbReference>
<evidence type="ECO:0000259" key="2">
    <source>
        <dbReference type="Pfam" id="PF00248"/>
    </source>
</evidence>
<dbReference type="InterPro" id="IPR050523">
    <property type="entry name" value="AKR_Detox_Biosynth"/>
</dbReference>
<protein>
    <submittedName>
        <fullName evidence="3">Aldo/keto reductase</fullName>
    </submittedName>
</protein>
<sequence>MKYKKVKKIEEKLSALGYGCWGVSGPSFWDGTTDEDSIKTIQRAISGGINVFDVAPVYGLGHAEEVLGKAIKGLRDKIFIATKCGLLWDDQGRTRNCLKPESIRKEIENSLRRLGTDHVDLYQLHWPDPEVEIEETMETMVQLKKEGKIRYIGLSNFSIAEAKRAMKVGEVSSMQGLYNLLERNPKSYHNIPLDYRVEKEVLPFVLENGMAFLPYSPLFQGLLAGAISDKKKFSEHDVRAANPKLNSPEFKKYYEVVVELNRLAHEIGKPLSHIAINWLIRNEAVTSVIAGAQKVEQIEQNLGAVEWDMDDGLYERIEEIVSGSNLDL</sequence>
<name>A0A101I4R2_9BACT</name>
<dbReference type="Proteomes" id="UP000055014">
    <property type="component" value="Unassembled WGS sequence"/>
</dbReference>
<dbReference type="GO" id="GO:0005829">
    <property type="term" value="C:cytosol"/>
    <property type="evidence" value="ECO:0007669"/>
    <property type="project" value="TreeGrafter"/>
</dbReference>
<organism evidence="3 4">
    <name type="scientific">Mesotoga infera</name>
    <dbReference type="NCBI Taxonomy" id="1236046"/>
    <lineage>
        <taxon>Bacteria</taxon>
        <taxon>Thermotogati</taxon>
        <taxon>Thermotogota</taxon>
        <taxon>Thermotogae</taxon>
        <taxon>Kosmotogales</taxon>
        <taxon>Kosmotogaceae</taxon>
        <taxon>Mesotoga</taxon>
    </lineage>
</organism>
<dbReference type="InterPro" id="IPR018170">
    <property type="entry name" value="Aldo/ket_reductase_CS"/>
</dbReference>
<dbReference type="EMBL" id="LGGW01000126">
    <property type="protein sequence ID" value="KUK88743.1"/>
    <property type="molecule type" value="Genomic_DNA"/>
</dbReference>
<gene>
    <name evidence="3" type="ORF">XE02_1206</name>
</gene>
<dbReference type="Gene3D" id="3.20.20.100">
    <property type="entry name" value="NADP-dependent oxidoreductase domain"/>
    <property type="match status" value="1"/>
</dbReference>
<accession>A0A101I4R2</accession>
<dbReference type="PRINTS" id="PR00069">
    <property type="entry name" value="ALDKETRDTASE"/>
</dbReference>